<dbReference type="InterPro" id="IPR000873">
    <property type="entry name" value="AMP-dep_synth/lig_dom"/>
</dbReference>
<dbReference type="SUPFAM" id="SSF52777">
    <property type="entry name" value="CoA-dependent acyltransferases"/>
    <property type="match status" value="4"/>
</dbReference>
<dbReference type="Gene3D" id="3.40.50.1820">
    <property type="entry name" value="alpha/beta hydrolase"/>
    <property type="match status" value="2"/>
</dbReference>
<feature type="region of interest" description="Disordered" evidence="4">
    <location>
        <begin position="556"/>
        <end position="583"/>
    </location>
</feature>
<dbReference type="SMART" id="SM00824">
    <property type="entry name" value="PKS_TE"/>
    <property type="match status" value="1"/>
</dbReference>
<dbReference type="Proteomes" id="UP001499854">
    <property type="component" value="Unassembled WGS sequence"/>
</dbReference>
<gene>
    <name evidence="6" type="ORF">GCM10009838_75830</name>
</gene>
<keyword evidence="3" id="KW-0597">Phosphoprotein</keyword>
<feature type="region of interest" description="Disordered" evidence="4">
    <location>
        <begin position="461"/>
        <end position="480"/>
    </location>
</feature>
<dbReference type="InterPro" id="IPR020806">
    <property type="entry name" value="PKS_PP-bd"/>
</dbReference>
<dbReference type="InterPro" id="IPR020802">
    <property type="entry name" value="TesA-like"/>
</dbReference>
<dbReference type="InterPro" id="IPR009081">
    <property type="entry name" value="PP-bd_ACP"/>
</dbReference>
<accession>A0ABN2T6Q8</accession>
<dbReference type="InterPro" id="IPR001031">
    <property type="entry name" value="Thioesterase"/>
</dbReference>
<dbReference type="InterPro" id="IPR036736">
    <property type="entry name" value="ACP-like_sf"/>
</dbReference>
<keyword evidence="2" id="KW-0596">Phosphopantetheine</keyword>
<dbReference type="InterPro" id="IPR041464">
    <property type="entry name" value="TubC_N"/>
</dbReference>
<feature type="compositionally biased region" description="Basic and acidic residues" evidence="4">
    <location>
        <begin position="564"/>
        <end position="581"/>
    </location>
</feature>
<dbReference type="SUPFAM" id="SSF47336">
    <property type="entry name" value="ACP-like"/>
    <property type="match status" value="2"/>
</dbReference>
<dbReference type="InterPro" id="IPR020845">
    <property type="entry name" value="AMP-binding_CS"/>
</dbReference>
<organism evidence="6 7">
    <name type="scientific">Catenulispora subtropica</name>
    <dbReference type="NCBI Taxonomy" id="450798"/>
    <lineage>
        <taxon>Bacteria</taxon>
        <taxon>Bacillati</taxon>
        <taxon>Actinomycetota</taxon>
        <taxon>Actinomycetes</taxon>
        <taxon>Catenulisporales</taxon>
        <taxon>Catenulisporaceae</taxon>
        <taxon>Catenulispora</taxon>
    </lineage>
</organism>
<sequence length="2838" mass="305093">MNERRGNPRSRAGEDGGARAELLMLLEERGVELAVEQDQLVVRGRRQALDDDLVTRLRAHKDGLIAHLRRAAETNGTAPAGFFEDERSRLVDLTDEEIAAVVATVPGGAANVQDVYPLAPLQEGVLFHHLSARDGDPYLLSTACAFDSREMLDTYLRAHQEVVDRHDILRTGVLWEGVPEPLQVVWRRAELPVEEIVLDPAGGDALARLWERGDPRRARIDIRRAPLLRILIAHDTANARWLMLTLLHHLVGDHTTLQVIQEEIAALAAGHPEQLRPVRPFRDFIAEVRRGPGREEHEKFFTDMLGDIDEPTAPYGLLDTRGEGHGVAEARTLLDPALSARLRERARQLGVSTASLVHLAWAQVLARLTGRRDVVFGTVLFGRMHGATGVTRAVGPFINTLPLRLTVDGRPVEEAVVAAHGALAALLGHEHASLVLAQRCSQVSAPAPLFTSLFNYRHSGDGVSPADDRSPGGITPLRGEERTNYPLTVSVDDIGDDIVLSVQAVEPIGPGRVIGYLATALEHLADALEHRPRCGTDTIDVLPAAERRLLLAAGSGESLAGADSGERPDARDRTGSGDRTETGPCLTDLFQAQVARTPDAVAVVHGDQSLTYAGLDAHANRLARRLRALGAGPDRLVAVRAARGIGMVTGLLAVLKAGAAYLPLDPAHPAARLDAILADSGPVALLTDDDTVPVASPLPTVLLDDPATGSLPAGPLTRAETGLRPDHLAYVIHTSGSTGAPKGVMVEHAQVVRLFTATAEHFGFDGDDVWTLFHSIAFDFSVWELWGALLHGGRLVVVPHETARASQEFHELVCREGVTVLNQTPGAFRQFVAARAADPRPHRLRHVVFGGEALDPSILLPWFADPANAGVRLANMYGITETTVHVTHRPLSAADAERTGVSPIGRPLADLRAYVLDDQRRPAPVGVTGELYVGGAGVARGYLGRPDLTAERFVDDPYAGGRMYRTGDLACWTADGELDYLGRNDFQVKIRGFRIELGEIEARLRALPRVREAVVLAREDALGERRLVAYFVADDPAEPPSAEQLRPALAADLPAHMLPAAYVRLDRLPLTGNGKLDRAALPAPDGRAYVRRGYEPPLGEAESALAEIWSELLGVERVGRHDDFFDLGGHSLLVVALLERMRRRGLHADVRAVFTDPTLAALARRVDGGRAPAEVPPNLIPPGCTRITPDMLPLVDLGQAEIDLIASHVPGGAANIQDIYPLATLQEGILFHHLMAQQEDPFLLYSLLAMESRAHVDRYAAALQAVVDRHDLLRTGFLWEGLPAPVQVVFREAPIHVEEVRLDPAAGDAAEQLRARFSPANSRLDVRVAPLMRLRVAHDAARDRWLVLMTAHHLADDYTSYRLMLAEIGAHLLGRQDELPPPVPFRTFIAGSRDGVSAAEHEEFFRGMLGDVTEPTHPYGLTEVRGDGASTRAVNTLVDPGLSRRVRERARALGTTPASLFHLAYAAVLGRITGREDVVFGTVLFGRMAGGEGADRAMGVFINTLPIRLSVGGDGVAAGARRTYELLTELLRHEHAPLALAQRCSAVPAASPLFSALLNYRYSVRLPSARDSATIGADAGIEMLHAQERSNYPLMLAVDDVGEDFELTAHVELPLDPERICALTHQALLVLVESLEQDSDRPLRDLDVLPAGEAATLARWAGPEAPFPDRACVHELFEEQVRRTPARPAVVTPDGQLSYGELNVLANRLAHHLRGLGVRADDRVAVCCDRGTRQVTALLAVLKAGAAYVPLDPGHPAARLADLLADSAPVVVLAGPDQLPGLRAVTAERGIGSRLIDLSDGRGWSSEPADDLRTEVRPEHLAYVIYTSGSTGEPKGVAGEHRALVNRLHWAATEVPVAAGEAHAQKTSIGFVDAITETLTPLVSGAVLHTVPPEDAGDAVRLAAFLREHAVARVTVVPSLLKALLAVEDGPLPGVVVCSGEELPAPLAAQALASSPGTVLLNLYGSSEVAGDVTAHRITAGETGERVPIGRPIANTRVRLLDPYGRLTPIGAPGEIHVGGEAPARGYLGRPELTGERFLPDPWTGGRMYRTGDIGCWREDGTLEYLGREDFQVKIRGFRVELGEIEARLRALPGVRDAVVLAREDVPGDRRLVAYWVPAEPTAGSRSSPGDGSKAGPEPVSVEELRDRLAAQLPAHMVPAAYVLMDRLPLTPSGKLDRSALAEPDGRSHASAPAYAEPAGAVERAIADVWARTLRLERVGREDRFLDLGGHSLLAVEVVTGLRRTGVEAAVADLFGNVSVRRLAELAADRNPHVAERDAVPIRPGGDERPLFLVHDGVASLLYAHTLAEYVDPRIPVHGLPPVPLGDPDLTTVEGMAARMVPMIRAVQPDGPYRIAGYCTGGAIAYEIAVQLIGEDQDVEFVGLLNTTYHRPEVSPPSEVPDVREALLGWLPATPEQVTELAATVAGRPLADVVEAVERAGLMPAPLVGLGPEEIGQAVRRRHLVAEAALRYFPAPLPVPVHYFSAVEHDPGHPYGRWDEALPAVGWRRVPVPGTHESMMRLPGVRETGARLSAAIAEGGAAPRARALPPLVHPLQSGRRGVPPLICLPGAGDTVVSLRELAGALGPAVPVYGLQPRGVDGAGLPHATVEAAVAAYLPEVERLIGQGPVHLLGHSFGGWTAYELACRLKDRGCPVASLTLVDSDVPAAAPHVAEVGECEALVELAALFEERAGRPLGITPAVLEPLGERDRRALLHAALRDAGVLPAQAGPDVLAGPIRTFTRNLRTAYAPRPATPAEPTLLVTVDDPRLDATANAVRRHETVRGWRHFSPALQTWHGPGTHLTILESPHVRALAEQLRQRCLQKDPNRDHFARGDRS</sequence>
<dbReference type="Pfam" id="PF00975">
    <property type="entry name" value="Thioesterase"/>
    <property type="match status" value="2"/>
</dbReference>
<dbReference type="PROSITE" id="PS00012">
    <property type="entry name" value="PHOSPHOPANTETHEINE"/>
    <property type="match status" value="2"/>
</dbReference>
<proteinExistence type="predicted"/>
<dbReference type="InterPro" id="IPR023213">
    <property type="entry name" value="CAT-like_dom_sf"/>
</dbReference>
<name>A0ABN2T6Q8_9ACTN</name>
<feature type="domain" description="Carrier" evidence="5">
    <location>
        <begin position="1096"/>
        <end position="1170"/>
    </location>
</feature>
<dbReference type="PANTHER" id="PTHR45527">
    <property type="entry name" value="NONRIBOSOMAL PEPTIDE SYNTHETASE"/>
    <property type="match status" value="1"/>
</dbReference>
<dbReference type="PANTHER" id="PTHR45527:SF1">
    <property type="entry name" value="FATTY ACID SYNTHASE"/>
    <property type="match status" value="1"/>
</dbReference>
<dbReference type="Gene3D" id="3.40.50.980">
    <property type="match status" value="4"/>
</dbReference>
<dbReference type="Pfam" id="PF18563">
    <property type="entry name" value="TubC_N"/>
    <property type="match status" value="1"/>
</dbReference>
<dbReference type="SUPFAM" id="SSF56801">
    <property type="entry name" value="Acetyl-CoA synthetase-like"/>
    <property type="match status" value="2"/>
</dbReference>
<feature type="region of interest" description="Disordered" evidence="4">
    <location>
        <begin position="2121"/>
        <end position="2142"/>
    </location>
</feature>
<comment type="cofactor">
    <cofactor evidence="1">
        <name>pantetheine 4'-phosphate</name>
        <dbReference type="ChEBI" id="CHEBI:47942"/>
    </cofactor>
</comment>
<evidence type="ECO:0000256" key="3">
    <source>
        <dbReference type="ARBA" id="ARBA00022553"/>
    </source>
</evidence>
<dbReference type="InterPro" id="IPR006162">
    <property type="entry name" value="Ppantetheine_attach_site"/>
</dbReference>
<dbReference type="InterPro" id="IPR045851">
    <property type="entry name" value="AMP-bd_C_sf"/>
</dbReference>
<dbReference type="CDD" id="cd17643">
    <property type="entry name" value="A_NRPS_Cytc1-like"/>
    <property type="match status" value="1"/>
</dbReference>
<keyword evidence="7" id="KW-1185">Reference proteome</keyword>
<dbReference type="Gene3D" id="1.10.10.1830">
    <property type="entry name" value="Non-ribosomal peptide synthase, adenylation domain"/>
    <property type="match status" value="1"/>
</dbReference>
<dbReference type="Gene3D" id="3.30.559.10">
    <property type="entry name" value="Chloramphenicol acetyltransferase-like domain"/>
    <property type="match status" value="2"/>
</dbReference>
<dbReference type="CDD" id="cd05930">
    <property type="entry name" value="A_NRPS"/>
    <property type="match status" value="1"/>
</dbReference>
<dbReference type="PROSITE" id="PS50075">
    <property type="entry name" value="CARRIER"/>
    <property type="match status" value="2"/>
</dbReference>
<dbReference type="Gene3D" id="3.30.559.30">
    <property type="entry name" value="Nonribosomal peptide synthetase, condensation domain"/>
    <property type="match status" value="2"/>
</dbReference>
<dbReference type="CDD" id="cd19544">
    <property type="entry name" value="E-C_NRPS"/>
    <property type="match status" value="2"/>
</dbReference>
<reference evidence="6 7" key="1">
    <citation type="journal article" date="2019" name="Int. J. Syst. Evol. Microbiol.">
        <title>The Global Catalogue of Microorganisms (GCM) 10K type strain sequencing project: providing services to taxonomists for standard genome sequencing and annotation.</title>
        <authorList>
            <consortium name="The Broad Institute Genomics Platform"/>
            <consortium name="The Broad Institute Genome Sequencing Center for Infectious Disease"/>
            <person name="Wu L."/>
            <person name="Ma J."/>
        </authorList>
    </citation>
    <scope>NUCLEOTIDE SEQUENCE [LARGE SCALE GENOMIC DNA]</scope>
    <source>
        <strain evidence="6 7">JCM 16013</strain>
    </source>
</reference>
<dbReference type="Pfam" id="PF00668">
    <property type="entry name" value="Condensation"/>
    <property type="match status" value="2"/>
</dbReference>
<dbReference type="InterPro" id="IPR029058">
    <property type="entry name" value="AB_hydrolase_fold"/>
</dbReference>
<evidence type="ECO:0000256" key="1">
    <source>
        <dbReference type="ARBA" id="ARBA00001957"/>
    </source>
</evidence>
<dbReference type="Pfam" id="PF13193">
    <property type="entry name" value="AMP-binding_C"/>
    <property type="match status" value="2"/>
</dbReference>
<dbReference type="EMBL" id="BAAAQM010000064">
    <property type="protein sequence ID" value="GAA1999254.1"/>
    <property type="molecule type" value="Genomic_DNA"/>
</dbReference>
<feature type="region of interest" description="Disordered" evidence="4">
    <location>
        <begin position="2175"/>
        <end position="2195"/>
    </location>
</feature>
<dbReference type="RefSeq" id="WP_344662030.1">
    <property type="nucleotide sequence ID" value="NZ_BAAAQM010000064.1"/>
</dbReference>
<evidence type="ECO:0000313" key="6">
    <source>
        <dbReference type="EMBL" id="GAA1999254.1"/>
    </source>
</evidence>
<dbReference type="Pfam" id="PF00501">
    <property type="entry name" value="AMP-binding"/>
    <property type="match status" value="2"/>
</dbReference>
<evidence type="ECO:0000256" key="4">
    <source>
        <dbReference type="SAM" id="MobiDB-lite"/>
    </source>
</evidence>
<dbReference type="NCBIfam" id="NF003417">
    <property type="entry name" value="PRK04813.1"/>
    <property type="match status" value="2"/>
</dbReference>
<dbReference type="Gene3D" id="2.30.38.10">
    <property type="entry name" value="Luciferase, Domain 3"/>
    <property type="match status" value="2"/>
</dbReference>
<comment type="caution">
    <text evidence="6">The sequence shown here is derived from an EMBL/GenBank/DDBJ whole genome shotgun (WGS) entry which is preliminary data.</text>
</comment>
<evidence type="ECO:0000313" key="7">
    <source>
        <dbReference type="Proteomes" id="UP001499854"/>
    </source>
</evidence>
<dbReference type="InterPro" id="IPR025110">
    <property type="entry name" value="AMP-bd_C"/>
</dbReference>
<feature type="compositionally biased region" description="Basic and acidic residues" evidence="4">
    <location>
        <begin position="2175"/>
        <end position="2188"/>
    </location>
</feature>
<dbReference type="Gene3D" id="3.30.300.30">
    <property type="match status" value="2"/>
</dbReference>
<evidence type="ECO:0000256" key="2">
    <source>
        <dbReference type="ARBA" id="ARBA00022450"/>
    </source>
</evidence>
<dbReference type="InterPro" id="IPR010071">
    <property type="entry name" value="AA_adenyl_dom"/>
</dbReference>
<dbReference type="PROSITE" id="PS00455">
    <property type="entry name" value="AMP_BINDING"/>
    <property type="match status" value="2"/>
</dbReference>
<evidence type="ECO:0000259" key="5">
    <source>
        <dbReference type="PROSITE" id="PS50075"/>
    </source>
</evidence>
<dbReference type="InterPro" id="IPR001242">
    <property type="entry name" value="Condensation_dom"/>
</dbReference>
<protein>
    <recommendedName>
        <fullName evidence="5">Carrier domain-containing protein</fullName>
    </recommendedName>
</protein>
<dbReference type="InterPro" id="IPR044894">
    <property type="entry name" value="TubC_N_sf"/>
</dbReference>
<feature type="domain" description="Carrier" evidence="5">
    <location>
        <begin position="2197"/>
        <end position="2271"/>
    </location>
</feature>
<dbReference type="SMART" id="SM00823">
    <property type="entry name" value="PKS_PP"/>
    <property type="match status" value="2"/>
</dbReference>
<dbReference type="Pfam" id="PF00550">
    <property type="entry name" value="PP-binding"/>
    <property type="match status" value="2"/>
</dbReference>
<dbReference type="SUPFAM" id="SSF53474">
    <property type="entry name" value="alpha/beta-Hydrolases"/>
    <property type="match status" value="2"/>
</dbReference>
<dbReference type="Gene3D" id="1.10.1200.10">
    <property type="entry name" value="ACP-like"/>
    <property type="match status" value="2"/>
</dbReference>
<dbReference type="NCBIfam" id="TIGR01733">
    <property type="entry name" value="AA-adenyl-dom"/>
    <property type="match status" value="2"/>
</dbReference>